<gene>
    <name evidence="3" type="ORF">SAMN04487910_2014</name>
</gene>
<protein>
    <submittedName>
        <fullName evidence="3">Sporulation related domain-containing protein</fullName>
    </submittedName>
</protein>
<proteinExistence type="predicted"/>
<dbReference type="Proteomes" id="UP000198521">
    <property type="component" value="Unassembled WGS sequence"/>
</dbReference>
<dbReference type="EMBL" id="FOAB01000003">
    <property type="protein sequence ID" value="SEL20498.1"/>
    <property type="molecule type" value="Genomic_DNA"/>
</dbReference>
<dbReference type="GO" id="GO:0042834">
    <property type="term" value="F:peptidoglycan binding"/>
    <property type="evidence" value="ECO:0007669"/>
    <property type="project" value="InterPro"/>
</dbReference>
<organism evidence="3 4">
    <name type="scientific">Aquimarina amphilecti</name>
    <dbReference type="NCBI Taxonomy" id="1038014"/>
    <lineage>
        <taxon>Bacteria</taxon>
        <taxon>Pseudomonadati</taxon>
        <taxon>Bacteroidota</taxon>
        <taxon>Flavobacteriia</taxon>
        <taxon>Flavobacteriales</taxon>
        <taxon>Flavobacteriaceae</taxon>
        <taxon>Aquimarina</taxon>
    </lineage>
</organism>
<dbReference type="InterPro" id="IPR007730">
    <property type="entry name" value="SPOR-like_dom"/>
</dbReference>
<evidence type="ECO:0000313" key="3">
    <source>
        <dbReference type="EMBL" id="SEL20498.1"/>
    </source>
</evidence>
<dbReference type="STRING" id="1038014.SAMN04487910_2014"/>
<evidence type="ECO:0000256" key="1">
    <source>
        <dbReference type="SAM" id="SignalP"/>
    </source>
</evidence>
<keyword evidence="1" id="KW-0732">Signal</keyword>
<sequence length="150" mass="17436">MRILNKKNNLLLLGFCFTGITYISAQDSTNLDNPTVFTTVEMTPPVEPTITINQDPRINQLLDIKTKMDKDGVLSENYRIQLYTGDLNKANTIRNNAEKTFPQWRADIVYETPNHKVWIGNYRSKLETDRALKEIRKEFPNAFPFKPEKK</sequence>
<dbReference type="RefSeq" id="WP_091407937.1">
    <property type="nucleotide sequence ID" value="NZ_FOAB01000003.1"/>
</dbReference>
<feature type="chain" id="PRO_5011788938" evidence="1">
    <location>
        <begin position="26"/>
        <end position="150"/>
    </location>
</feature>
<evidence type="ECO:0000259" key="2">
    <source>
        <dbReference type="Pfam" id="PF05036"/>
    </source>
</evidence>
<name>A0A1H7NC17_AQUAM</name>
<dbReference type="OrthoDB" id="2473397at2"/>
<evidence type="ECO:0000313" key="4">
    <source>
        <dbReference type="Proteomes" id="UP000198521"/>
    </source>
</evidence>
<dbReference type="Pfam" id="PF05036">
    <property type="entry name" value="SPOR"/>
    <property type="match status" value="1"/>
</dbReference>
<feature type="signal peptide" evidence="1">
    <location>
        <begin position="1"/>
        <end position="25"/>
    </location>
</feature>
<reference evidence="3 4" key="1">
    <citation type="submission" date="2016-10" db="EMBL/GenBank/DDBJ databases">
        <authorList>
            <person name="de Groot N.N."/>
        </authorList>
    </citation>
    <scope>NUCLEOTIDE SEQUENCE [LARGE SCALE GENOMIC DNA]</scope>
    <source>
        <strain evidence="3 4">DSM 25232</strain>
    </source>
</reference>
<keyword evidence="4" id="KW-1185">Reference proteome</keyword>
<feature type="domain" description="SPOR" evidence="2">
    <location>
        <begin position="75"/>
        <end position="143"/>
    </location>
</feature>
<accession>A0A1H7NC17</accession>
<dbReference type="AlphaFoldDB" id="A0A1H7NC17"/>